<keyword evidence="15" id="KW-1185">Reference proteome</keyword>
<keyword evidence="8 12" id="KW-0067">ATP-binding</keyword>
<keyword evidence="5 12" id="KW-0545">Nucleotide biosynthesis</keyword>
<evidence type="ECO:0000256" key="7">
    <source>
        <dbReference type="ARBA" id="ARBA00022777"/>
    </source>
</evidence>
<gene>
    <name evidence="12 14" type="primary">tmk</name>
    <name evidence="14" type="ORF">DU506_01600</name>
</gene>
<dbReference type="FunFam" id="3.40.50.300:FF:000225">
    <property type="entry name" value="Thymidylate kinase"/>
    <property type="match status" value="1"/>
</dbReference>
<dbReference type="GO" id="GO:0004798">
    <property type="term" value="F:dTMP kinase activity"/>
    <property type="evidence" value="ECO:0007669"/>
    <property type="project" value="UniProtKB-UniRule"/>
</dbReference>
<comment type="function">
    <text evidence="11 12">Phosphorylation of dTMP to form dTDP in both de novo and salvage pathways of dTTP synthesis.</text>
</comment>
<dbReference type="RefSeq" id="WP_114485207.1">
    <property type="nucleotide sequence ID" value="NZ_CBCSHM010000001.1"/>
</dbReference>
<accession>A0A368U9H9</accession>
<dbReference type="SUPFAM" id="SSF52540">
    <property type="entry name" value="P-loop containing nucleoside triphosphate hydrolases"/>
    <property type="match status" value="1"/>
</dbReference>
<dbReference type="Proteomes" id="UP000253204">
    <property type="component" value="Unassembled WGS sequence"/>
</dbReference>
<reference evidence="14 15" key="1">
    <citation type="submission" date="2018-07" db="EMBL/GenBank/DDBJ databases">
        <title>Halomonas rutogse sp. nov., isolated from Lake TangqianCo on Tibetan Plateau.</title>
        <authorList>
            <person name="Lu H."/>
            <person name="Xing P."/>
            <person name="Wu Q."/>
        </authorList>
    </citation>
    <scope>NUCLEOTIDE SEQUENCE [LARGE SCALE GENOMIC DNA]</scope>
    <source>
        <strain evidence="14 15">TQ8S</strain>
    </source>
</reference>
<dbReference type="InterPro" id="IPR018094">
    <property type="entry name" value="Thymidylate_kinase"/>
</dbReference>
<comment type="caution">
    <text evidence="12">Lacks conserved residue(s) required for the propagation of feature annotation.</text>
</comment>
<dbReference type="GO" id="GO:0006235">
    <property type="term" value="P:dTTP biosynthetic process"/>
    <property type="evidence" value="ECO:0007669"/>
    <property type="project" value="UniProtKB-UniRule"/>
</dbReference>
<name>A0A368U9H9_9GAMM</name>
<dbReference type="PANTHER" id="PTHR10344">
    <property type="entry name" value="THYMIDYLATE KINASE"/>
    <property type="match status" value="1"/>
</dbReference>
<comment type="similarity">
    <text evidence="1 12">Belongs to the thymidylate kinase family.</text>
</comment>
<evidence type="ECO:0000313" key="15">
    <source>
        <dbReference type="Proteomes" id="UP000253204"/>
    </source>
</evidence>
<dbReference type="EMBL" id="QPIJ01000001">
    <property type="protein sequence ID" value="RCV93879.1"/>
    <property type="molecule type" value="Genomic_DNA"/>
</dbReference>
<evidence type="ECO:0000256" key="11">
    <source>
        <dbReference type="ARBA" id="ARBA00057735"/>
    </source>
</evidence>
<dbReference type="Gene3D" id="3.40.50.300">
    <property type="entry name" value="P-loop containing nucleotide triphosphate hydrolases"/>
    <property type="match status" value="1"/>
</dbReference>
<evidence type="ECO:0000256" key="4">
    <source>
        <dbReference type="ARBA" id="ARBA00022679"/>
    </source>
</evidence>
<evidence type="ECO:0000256" key="8">
    <source>
        <dbReference type="ARBA" id="ARBA00022840"/>
    </source>
</evidence>
<organism evidence="14 15">
    <name type="scientific">Vreelandella rituensis</name>
    <dbReference type="NCBI Taxonomy" id="2282306"/>
    <lineage>
        <taxon>Bacteria</taxon>
        <taxon>Pseudomonadati</taxon>
        <taxon>Pseudomonadota</taxon>
        <taxon>Gammaproteobacteria</taxon>
        <taxon>Oceanospirillales</taxon>
        <taxon>Halomonadaceae</taxon>
        <taxon>Vreelandella</taxon>
    </lineage>
</organism>
<protein>
    <recommendedName>
        <fullName evidence="3 12">Thymidylate kinase</fullName>
        <ecNumber evidence="2 12">2.7.4.9</ecNumber>
    </recommendedName>
    <alternativeName>
        <fullName evidence="9 12">dTMP kinase</fullName>
    </alternativeName>
</protein>
<dbReference type="GO" id="GO:0006233">
    <property type="term" value="P:dTDP biosynthetic process"/>
    <property type="evidence" value="ECO:0007669"/>
    <property type="project" value="InterPro"/>
</dbReference>
<comment type="catalytic activity">
    <reaction evidence="10 12">
        <text>dTMP + ATP = dTDP + ADP</text>
        <dbReference type="Rhea" id="RHEA:13517"/>
        <dbReference type="ChEBI" id="CHEBI:30616"/>
        <dbReference type="ChEBI" id="CHEBI:58369"/>
        <dbReference type="ChEBI" id="CHEBI:63528"/>
        <dbReference type="ChEBI" id="CHEBI:456216"/>
        <dbReference type="EC" id="2.7.4.9"/>
    </reaction>
</comment>
<dbReference type="EC" id="2.7.4.9" evidence="2 12"/>
<keyword evidence="6 12" id="KW-0547">Nucleotide-binding</keyword>
<evidence type="ECO:0000256" key="10">
    <source>
        <dbReference type="ARBA" id="ARBA00048743"/>
    </source>
</evidence>
<dbReference type="AlphaFoldDB" id="A0A368U9H9"/>
<dbReference type="PANTHER" id="PTHR10344:SF4">
    <property type="entry name" value="UMP-CMP KINASE 2, MITOCHONDRIAL"/>
    <property type="match status" value="1"/>
</dbReference>
<sequence length="235" mass="25243">MPTPIKPGKLISVEGVDACGKGSQIAAIHSHLEAAGHTVVQVREPGGTPIGEQLREVLLDSRNQALDPMTELLLMAASRAQLVAEVIAPALARGDCVLADRFHDSGHAYQYRGRGLPLAHVEALENMALGDLRPDLTLLLDLPVSTSLERMGHRGHATGAEKDRIELEAGTLFERVRAGYLERADQEPGRIKVLDARQSIEAVRQAALGHVDALLEAARNPVPASLRRHSLNGPC</sequence>
<dbReference type="HAMAP" id="MF_00165">
    <property type="entry name" value="Thymidylate_kinase"/>
    <property type="match status" value="1"/>
</dbReference>
<proteinExistence type="inferred from homology"/>
<dbReference type="InterPro" id="IPR039430">
    <property type="entry name" value="Thymidylate_kin-like_dom"/>
</dbReference>
<evidence type="ECO:0000256" key="1">
    <source>
        <dbReference type="ARBA" id="ARBA00009776"/>
    </source>
</evidence>
<dbReference type="GO" id="GO:0005524">
    <property type="term" value="F:ATP binding"/>
    <property type="evidence" value="ECO:0007669"/>
    <property type="project" value="UniProtKB-UniRule"/>
</dbReference>
<evidence type="ECO:0000256" key="12">
    <source>
        <dbReference type="HAMAP-Rule" id="MF_00165"/>
    </source>
</evidence>
<dbReference type="NCBIfam" id="TIGR00041">
    <property type="entry name" value="DTMP_kinase"/>
    <property type="match status" value="1"/>
</dbReference>
<comment type="caution">
    <text evidence="14">The sequence shown here is derived from an EMBL/GenBank/DDBJ whole genome shotgun (WGS) entry which is preliminary data.</text>
</comment>
<dbReference type="Pfam" id="PF02223">
    <property type="entry name" value="Thymidylate_kin"/>
    <property type="match status" value="1"/>
</dbReference>
<keyword evidence="4 12" id="KW-0808">Transferase</keyword>
<evidence type="ECO:0000256" key="2">
    <source>
        <dbReference type="ARBA" id="ARBA00012980"/>
    </source>
</evidence>
<evidence type="ECO:0000313" key="14">
    <source>
        <dbReference type="EMBL" id="RCV93879.1"/>
    </source>
</evidence>
<dbReference type="OrthoDB" id="9774907at2"/>
<feature type="domain" description="Thymidylate kinase-like" evidence="13">
    <location>
        <begin position="13"/>
        <end position="205"/>
    </location>
</feature>
<evidence type="ECO:0000256" key="6">
    <source>
        <dbReference type="ARBA" id="ARBA00022741"/>
    </source>
</evidence>
<evidence type="ECO:0000259" key="13">
    <source>
        <dbReference type="Pfam" id="PF02223"/>
    </source>
</evidence>
<evidence type="ECO:0000256" key="9">
    <source>
        <dbReference type="ARBA" id="ARBA00029962"/>
    </source>
</evidence>
<dbReference type="GO" id="GO:0006227">
    <property type="term" value="P:dUDP biosynthetic process"/>
    <property type="evidence" value="ECO:0007669"/>
    <property type="project" value="TreeGrafter"/>
</dbReference>
<evidence type="ECO:0000256" key="3">
    <source>
        <dbReference type="ARBA" id="ARBA00017144"/>
    </source>
</evidence>
<dbReference type="GO" id="GO:0005829">
    <property type="term" value="C:cytosol"/>
    <property type="evidence" value="ECO:0007669"/>
    <property type="project" value="TreeGrafter"/>
</dbReference>
<evidence type="ECO:0000256" key="5">
    <source>
        <dbReference type="ARBA" id="ARBA00022727"/>
    </source>
</evidence>
<dbReference type="InterPro" id="IPR027417">
    <property type="entry name" value="P-loop_NTPase"/>
</dbReference>
<keyword evidence="7 12" id="KW-0418">Kinase</keyword>
<dbReference type="CDD" id="cd01672">
    <property type="entry name" value="TMPK"/>
    <property type="match status" value="1"/>
</dbReference>